<reference evidence="3 4" key="1">
    <citation type="journal article" date="2024" name="IMA Fungus">
        <title>Apiospora arundinis, a panoply of carbohydrate-active enzymes and secondary metabolites.</title>
        <authorList>
            <person name="Sorensen T."/>
            <person name="Petersen C."/>
            <person name="Muurmann A.T."/>
            <person name="Christiansen J.V."/>
            <person name="Brundto M.L."/>
            <person name="Overgaard C.K."/>
            <person name="Boysen A.T."/>
            <person name="Wollenberg R.D."/>
            <person name="Larsen T.O."/>
            <person name="Sorensen J.L."/>
            <person name="Nielsen K.L."/>
            <person name="Sondergaard T.E."/>
        </authorList>
    </citation>
    <scope>NUCLEOTIDE SEQUENCE [LARGE SCALE GENOMIC DNA]</scope>
    <source>
        <strain evidence="3 4">AAU 773</strain>
    </source>
</reference>
<dbReference type="InterPro" id="IPR003959">
    <property type="entry name" value="ATPase_AAA_core"/>
</dbReference>
<feature type="region of interest" description="Disordered" evidence="1">
    <location>
        <begin position="267"/>
        <end position="410"/>
    </location>
</feature>
<feature type="domain" description="ATPase AAA-type core" evidence="2">
    <location>
        <begin position="665"/>
        <end position="698"/>
    </location>
</feature>
<accession>A0ABR2HM37</accession>
<name>A0ABR2HM37_9PEZI</name>
<evidence type="ECO:0000313" key="4">
    <source>
        <dbReference type="Proteomes" id="UP001390339"/>
    </source>
</evidence>
<dbReference type="Gene3D" id="3.40.50.300">
    <property type="entry name" value="P-loop containing nucleotide triphosphate hydrolases"/>
    <property type="match status" value="1"/>
</dbReference>
<keyword evidence="4" id="KW-1185">Reference proteome</keyword>
<feature type="region of interest" description="Disordered" evidence="1">
    <location>
        <begin position="1233"/>
        <end position="1270"/>
    </location>
</feature>
<feature type="region of interest" description="Disordered" evidence="1">
    <location>
        <begin position="1"/>
        <end position="167"/>
    </location>
</feature>
<protein>
    <submittedName>
        <fullName evidence="3">Telomere length regulation protein elg1</fullName>
    </submittedName>
</protein>
<dbReference type="Pfam" id="PF00004">
    <property type="entry name" value="AAA"/>
    <property type="match status" value="1"/>
</dbReference>
<feature type="region of interest" description="Disordered" evidence="1">
    <location>
        <begin position="586"/>
        <end position="609"/>
    </location>
</feature>
<feature type="compositionally biased region" description="Polar residues" evidence="1">
    <location>
        <begin position="369"/>
        <end position="391"/>
    </location>
</feature>
<comment type="caution">
    <text evidence="3">The sequence shown here is derived from an EMBL/GenBank/DDBJ whole genome shotgun (WGS) entry which is preliminary data.</text>
</comment>
<feature type="compositionally biased region" description="Low complexity" evidence="1">
    <location>
        <begin position="1233"/>
        <end position="1257"/>
    </location>
</feature>
<feature type="compositionally biased region" description="Acidic residues" evidence="1">
    <location>
        <begin position="1258"/>
        <end position="1270"/>
    </location>
</feature>
<evidence type="ECO:0000313" key="3">
    <source>
        <dbReference type="EMBL" id="KAK8849013.1"/>
    </source>
</evidence>
<sequence length="1270" mass="138105">MAGNGGETVTDAGLPTTKVHPFFSAPKVTAKDTSVDVVRPVTPDPSCSPNSDRVVMGTGTDDLDELAGEPDPKSSEDQPTRKRRKTDADAPAVSSDEPLKKTAPRAKRRCKDSAASSILDHFGSKDEQASSDAGSPGTQSNNGDVTAEVSSLPQTQAVASRSQANLSSNLQNGTQEIRPCVKPVVMHKLLRLNPKTGTIGSPPKLQDDNGRKIDNEIKLAVKPKRGRKPKPPPTRIVTIRYGIDDSSRTRISEAIETIYSGVRFVSTHTNPAKPSTTSEQTTIEKSQNPKKPGAHKTSAKVSASTPKTTASISTSTSAKTAATTGPKNGAPTHPFFAAKSKQSSSNNSSTPANKPKDSNAKSSEKRHSIFTSTPCSPKQSKSAPFSKTNVPQFGFRPGGLKIPGAQHPAFPSKGMVHIHGDERDERELENSNSQGVHLTIPHKKAKGSMVRLEPGESVLSNVTLNLGLDTLTESLQGLKTDDFQPPDPALRVPERHLESGPKLQSRVRFELRTWQAGSGKNPHPAISQAYSSLETSLSAFDQSKCENVAWAQKYAPHTAAQVLQSSKDATLLRDWLQTLKVQSVNTGASDASKTKAKQPAPAKKRKKGKKLDGFIVDDDAEENDLAVFSEDDGADWAPQTTYGSAKKTVVRPTSKEPDRLTNAVVISGPHGCGKTAAVYAIAKELDFEIFEIGPGSRRSGKDIIERIGDMTRNHLVQHKQGEVESNDIEAPSDDEVARDLKSGKQGTMTTFFNFKPKTSTPQPKPVKVNPITKPLVEKATRTLTGKSQGQKQSLILLEEVDILYEEDKQFWATVISLMIQSKRPFVMTCNDESLVPLQNLNLYGIFRFSNPSKDLAVDLLLLIAANEGHALRRRAVETLFDSRHQDLRASITELNYWCQIGIGDLKGGFGWFLHKGVEDKEPQNEGKVRVVSTNTYEPGMGWLGRDTLLESCAYRTVEEEAQQQLWDGWCLDYGDLLTPSNREPGSPHMSRAQRLATLEAVDNLSDMLSAADICSSGTYSGGNAAMIDHSVPDLPLKIREDFITGRRLLEAETFTRHDQTSMHISLALRGIAKDVFACGKLPGLTDTRPFTEATAVEKINQSFSSPPYSVPSTTRYDYALAFDPIAESPTHSAAGYLDPSVFDRTMRLITLDVAPFVRSIVAYDQRLQQERLQRSNLVSEGGQAPKKRMRTTRAALSALEGGSRASTRRERYFAEANINPELVMRTGGEDWASVAAAAVPGGEEQQQQPQQSPSGSTSEDDCDGDTDMDD</sequence>
<evidence type="ECO:0000256" key="1">
    <source>
        <dbReference type="SAM" id="MobiDB-lite"/>
    </source>
</evidence>
<feature type="compositionally biased region" description="Basic and acidic residues" evidence="1">
    <location>
        <begin position="354"/>
        <end position="367"/>
    </location>
</feature>
<dbReference type="SUPFAM" id="SSF52540">
    <property type="entry name" value="P-loop containing nucleoside triphosphate hydrolases"/>
    <property type="match status" value="1"/>
</dbReference>
<feature type="compositionally biased region" description="Low complexity" evidence="1">
    <location>
        <begin position="302"/>
        <end position="324"/>
    </location>
</feature>
<feature type="compositionally biased region" description="Polar residues" evidence="1">
    <location>
        <begin position="130"/>
        <end position="167"/>
    </location>
</feature>
<dbReference type="PANTHER" id="PTHR23389">
    <property type="entry name" value="CHROMOSOME TRANSMISSION FIDELITY FACTOR 18"/>
    <property type="match status" value="1"/>
</dbReference>
<gene>
    <name evidence="3" type="ORF">PGQ11_015493</name>
</gene>
<proteinExistence type="predicted"/>
<evidence type="ECO:0000259" key="2">
    <source>
        <dbReference type="Pfam" id="PF00004"/>
    </source>
</evidence>
<feature type="compositionally biased region" description="Basic and acidic residues" evidence="1">
    <location>
        <begin position="70"/>
        <end position="80"/>
    </location>
</feature>
<dbReference type="PANTHER" id="PTHR23389:SF21">
    <property type="entry name" value="ATPASE FAMILY AAA DOMAIN-CONTAINING PROTEIN 5"/>
    <property type="match status" value="1"/>
</dbReference>
<dbReference type="Proteomes" id="UP001390339">
    <property type="component" value="Unassembled WGS sequence"/>
</dbReference>
<dbReference type="InterPro" id="IPR027417">
    <property type="entry name" value="P-loop_NTPase"/>
</dbReference>
<dbReference type="EMBL" id="JAPCWZ010000010">
    <property type="protein sequence ID" value="KAK8849013.1"/>
    <property type="molecule type" value="Genomic_DNA"/>
</dbReference>
<feature type="compositionally biased region" description="Polar residues" evidence="1">
    <location>
        <begin position="267"/>
        <end position="286"/>
    </location>
</feature>
<organism evidence="3 4">
    <name type="scientific">Apiospora arundinis</name>
    <dbReference type="NCBI Taxonomy" id="335852"/>
    <lineage>
        <taxon>Eukaryota</taxon>
        <taxon>Fungi</taxon>
        <taxon>Dikarya</taxon>
        <taxon>Ascomycota</taxon>
        <taxon>Pezizomycotina</taxon>
        <taxon>Sordariomycetes</taxon>
        <taxon>Xylariomycetidae</taxon>
        <taxon>Amphisphaeriales</taxon>
        <taxon>Apiosporaceae</taxon>
        <taxon>Apiospora</taxon>
    </lineage>
</organism>
<feature type="compositionally biased region" description="Low complexity" evidence="1">
    <location>
        <begin position="334"/>
        <end position="353"/>
    </location>
</feature>